<evidence type="ECO:0000313" key="3">
    <source>
        <dbReference type="Proteomes" id="UP000515908"/>
    </source>
</evidence>
<keyword evidence="1" id="KW-0175">Coiled coil</keyword>
<evidence type="ECO:0000313" key="2">
    <source>
        <dbReference type="EMBL" id="CAD2214495.1"/>
    </source>
</evidence>
<dbReference type="Proteomes" id="UP000515908">
    <property type="component" value="Chromosome 03"/>
</dbReference>
<dbReference type="AlphaFoldDB" id="A0A7G2C4S0"/>
<dbReference type="EMBL" id="LR877147">
    <property type="protein sequence ID" value="CAD2214495.1"/>
    <property type="molecule type" value="Genomic_DNA"/>
</dbReference>
<name>A0A7G2C4S0_9TRYP</name>
<organism evidence="2 3">
    <name type="scientific">Angomonas deanei</name>
    <dbReference type="NCBI Taxonomy" id="59799"/>
    <lineage>
        <taxon>Eukaryota</taxon>
        <taxon>Discoba</taxon>
        <taxon>Euglenozoa</taxon>
        <taxon>Kinetoplastea</taxon>
        <taxon>Metakinetoplastina</taxon>
        <taxon>Trypanosomatida</taxon>
        <taxon>Trypanosomatidae</taxon>
        <taxon>Strigomonadinae</taxon>
        <taxon>Angomonas</taxon>
    </lineage>
</organism>
<feature type="coiled-coil region" evidence="1">
    <location>
        <begin position="13"/>
        <end position="100"/>
    </location>
</feature>
<gene>
    <name evidence="2" type="ORF">ADEAN_000194200</name>
</gene>
<proteinExistence type="predicted"/>
<keyword evidence="3" id="KW-1185">Reference proteome</keyword>
<sequence>MADTVPAAFFAQWSALQEENRQLQQKVNDLTNEKMDWLEERVTLQNKYDNLKKEHDELVEEHRDCVEEMTSINTRLKAELEAAQSDLVTLREAFAKEEEAVGELKAAKSLEEARTCLIEKFYNYASAEFNLCALWNYCAAYRFAWERFQDLLSLDNRCAFKATADLKNRIVGGKEREFFENVLAFLPGLESITGDPIYIPKSYVWHKKSGLPLRVVEACCKGFGASCRGKCFFEQSEFDVLESEGVDMDEYLSLLMPHLTVADTVDVGGTSLKSLEWCSAVPSTVSVLRIAGCRRLANCAPLLKMKGLKELQYDRGTNSSIKAVKSELVKKGVVMVNADKR</sequence>
<accession>A0A7G2C4S0</accession>
<reference evidence="2 3" key="1">
    <citation type="submission" date="2020-08" db="EMBL/GenBank/DDBJ databases">
        <authorList>
            <person name="Newling K."/>
            <person name="Davey J."/>
            <person name="Forrester S."/>
        </authorList>
    </citation>
    <scope>NUCLEOTIDE SEQUENCE [LARGE SCALE GENOMIC DNA]</scope>
    <source>
        <strain evidence="3">Crithidia deanei Carvalho (ATCC PRA-265)</strain>
    </source>
</reference>
<protein>
    <submittedName>
        <fullName evidence="2">Uncharacterized protein</fullName>
    </submittedName>
</protein>
<dbReference type="VEuPathDB" id="TriTrypDB:ADEAN_000194200"/>
<evidence type="ECO:0000256" key="1">
    <source>
        <dbReference type="SAM" id="Coils"/>
    </source>
</evidence>